<dbReference type="Proteomes" id="UP001307168">
    <property type="component" value="Unassembled WGS sequence"/>
</dbReference>
<evidence type="ECO:0000313" key="2">
    <source>
        <dbReference type="Proteomes" id="UP001307168"/>
    </source>
</evidence>
<dbReference type="EMBL" id="JARNBH010000016">
    <property type="protein sequence ID" value="MEC0274861.1"/>
    <property type="molecule type" value="Genomic_DNA"/>
</dbReference>
<dbReference type="AlphaFoldDB" id="A0AAW9NAK4"/>
<organism evidence="1 2">
    <name type="scientific">Peribacillus castrilensis</name>
    <dbReference type="NCBI Taxonomy" id="2897690"/>
    <lineage>
        <taxon>Bacteria</taxon>
        <taxon>Bacillati</taxon>
        <taxon>Bacillota</taxon>
        <taxon>Bacilli</taxon>
        <taxon>Bacillales</taxon>
        <taxon>Bacillaceae</taxon>
        <taxon>Peribacillus</taxon>
    </lineage>
</organism>
<reference evidence="1 2" key="1">
    <citation type="submission" date="2023-03" db="EMBL/GenBank/DDBJ databases">
        <title>Bacillus Genome Sequencing.</title>
        <authorList>
            <person name="Dunlap C."/>
        </authorList>
    </citation>
    <scope>NUCLEOTIDE SEQUENCE [LARGE SCALE GENOMIC DNA]</scope>
    <source>
        <strain evidence="1 2">B-41290</strain>
    </source>
</reference>
<proteinExistence type="predicted"/>
<comment type="caution">
    <text evidence="1">The sequence shown here is derived from an EMBL/GenBank/DDBJ whole genome shotgun (WGS) entry which is preliminary data.</text>
</comment>
<accession>A0AAW9NAK4</accession>
<name>A0AAW9NAK4_9BACI</name>
<gene>
    <name evidence="1" type="ORF">P4706_17550</name>
</gene>
<keyword evidence="2" id="KW-1185">Reference proteome</keyword>
<dbReference type="RefSeq" id="WP_367407308.1">
    <property type="nucleotide sequence ID" value="NZ_JARNBH010000016.1"/>
</dbReference>
<sequence>MKKVLIGIISIVVLFIGFFFFLKLNQPLVAHPSASANDKQVQLVSVGNKSPFGDIQIEEVLVNDKVVPSKVKIQVSYHPKGFIISDHFNGEEESEYTFKGLDSITLKPKTDPQMQLDKVNAGTATKDDTIYALSLVHEQSIDRVIIKYHHLGMSHELVVSMVGF</sequence>
<protein>
    <submittedName>
        <fullName evidence="1">Uncharacterized protein</fullName>
    </submittedName>
</protein>
<evidence type="ECO:0000313" key="1">
    <source>
        <dbReference type="EMBL" id="MEC0274861.1"/>
    </source>
</evidence>